<evidence type="ECO:0000313" key="3">
    <source>
        <dbReference type="EMBL" id="MDW8802213.1"/>
    </source>
</evidence>
<dbReference type="EMBL" id="JARUJP010000017">
    <property type="protein sequence ID" value="MDW8802213.1"/>
    <property type="molecule type" value="Genomic_DNA"/>
</dbReference>
<dbReference type="GO" id="GO:0005524">
    <property type="term" value="F:ATP binding"/>
    <property type="evidence" value="ECO:0007669"/>
    <property type="project" value="UniProtKB-KW"/>
</dbReference>
<feature type="compositionally biased region" description="Low complexity" evidence="1">
    <location>
        <begin position="31"/>
        <end position="50"/>
    </location>
</feature>
<keyword evidence="3" id="KW-0067">ATP-binding</keyword>
<feature type="domain" description="IstB-like ATP-binding" evidence="2">
    <location>
        <begin position="126"/>
        <end position="244"/>
    </location>
</feature>
<evidence type="ECO:0000256" key="1">
    <source>
        <dbReference type="SAM" id="MobiDB-lite"/>
    </source>
</evidence>
<protein>
    <submittedName>
        <fullName evidence="3">ATP-binding protein</fullName>
    </submittedName>
</protein>
<dbReference type="SUPFAM" id="SSF52540">
    <property type="entry name" value="P-loop containing nucleoside triphosphate hydrolases"/>
    <property type="match status" value="1"/>
</dbReference>
<dbReference type="Proteomes" id="UP001281656">
    <property type="component" value="Unassembled WGS sequence"/>
</dbReference>
<evidence type="ECO:0000313" key="4">
    <source>
        <dbReference type="Proteomes" id="UP001281656"/>
    </source>
</evidence>
<dbReference type="Gene3D" id="3.40.50.300">
    <property type="entry name" value="P-loop containing nucleotide triphosphate hydrolases"/>
    <property type="match status" value="1"/>
</dbReference>
<feature type="region of interest" description="Disordered" evidence="1">
    <location>
        <begin position="22"/>
        <end position="53"/>
    </location>
</feature>
<dbReference type="InterPro" id="IPR027417">
    <property type="entry name" value="P-loop_NTPase"/>
</dbReference>
<name>A0ABU4JVM7_9CLOT</name>
<dbReference type="Pfam" id="PF01695">
    <property type="entry name" value="IstB_IS21"/>
    <property type="match status" value="1"/>
</dbReference>
<accession>A0ABU4JVM7</accession>
<organism evidence="3 4">
    <name type="scientific">Clostridium tanneri</name>
    <dbReference type="NCBI Taxonomy" id="3037988"/>
    <lineage>
        <taxon>Bacteria</taxon>
        <taxon>Bacillati</taxon>
        <taxon>Bacillota</taxon>
        <taxon>Clostridia</taxon>
        <taxon>Eubacteriales</taxon>
        <taxon>Clostridiaceae</taxon>
        <taxon>Clostridium</taxon>
    </lineage>
</organism>
<dbReference type="PANTHER" id="PTHR30050">
    <property type="entry name" value="CHROMOSOMAL REPLICATION INITIATOR PROTEIN DNAA"/>
    <property type="match status" value="1"/>
</dbReference>
<keyword evidence="3" id="KW-0547">Nucleotide-binding</keyword>
<comment type="caution">
    <text evidence="3">The sequence shown here is derived from an EMBL/GenBank/DDBJ whole genome shotgun (WGS) entry which is preliminary data.</text>
</comment>
<dbReference type="PANTHER" id="PTHR30050:SF10">
    <property type="entry name" value="PHAGE-LIKE ELEMENT PBSX PROTEIN XKDC"/>
    <property type="match status" value="1"/>
</dbReference>
<keyword evidence="4" id="KW-1185">Reference proteome</keyword>
<dbReference type="InterPro" id="IPR002611">
    <property type="entry name" value="IstB_ATP-bd"/>
</dbReference>
<evidence type="ECO:0000259" key="2">
    <source>
        <dbReference type="Pfam" id="PF01695"/>
    </source>
</evidence>
<gene>
    <name evidence="3" type="ORF">P8V03_13745</name>
</gene>
<dbReference type="RefSeq" id="WP_318798643.1">
    <property type="nucleotide sequence ID" value="NZ_JARUJP010000017.1"/>
</dbReference>
<proteinExistence type="predicted"/>
<reference evidence="3 4" key="1">
    <citation type="submission" date="2023-04" db="EMBL/GenBank/DDBJ databases">
        <title>Clostridium tannerae sp. nov., isolated from the fecal material of an alpaca.</title>
        <authorList>
            <person name="Miller S."/>
            <person name="Hendry M."/>
            <person name="King J."/>
            <person name="Sankaranarayanan K."/>
            <person name="Lawson P.A."/>
        </authorList>
    </citation>
    <scope>NUCLEOTIDE SEQUENCE [LARGE SCALE GENOMIC DNA]</scope>
    <source>
        <strain evidence="3 4">A1-XYC3</strain>
    </source>
</reference>
<sequence>MGRINVIIQRLRQNTVNGQATSLQEEITQQTSTSKDLSKKSSSINNKELSPVSRENPIGECPLCLGKGFIIKHNINAQDTIIFCKCKEMDKTRALWKNSGIESEKNRLTFSNYRPYNQFTEEAKNTALNYFKNFKNIRATRKNSAAFLGQVGSGKSHLSIAIGLNLLAKGLHVIYMSYRDEILKLKQNILDEEYYASCIRKYKSAEVLIIDDLFKGKINESDINIIFEIINYRYMKNLPIIVSSEFTSERLLYFDEGVGSRIIEMCKDYIIEMEGRESNYRINHR</sequence>